<dbReference type="Proteomes" id="UP000076584">
    <property type="component" value="Unassembled WGS sequence"/>
</dbReference>
<comment type="caution">
    <text evidence="1">The sequence shown here is derived from an EMBL/GenBank/DDBJ whole genome shotgun (WGS) entry which is preliminary data.</text>
</comment>
<dbReference type="EMBL" id="LFIW01001910">
    <property type="protein sequence ID" value="KZL80379.1"/>
    <property type="molecule type" value="Genomic_DNA"/>
</dbReference>
<reference evidence="1 2" key="1">
    <citation type="submission" date="2015-06" db="EMBL/GenBank/DDBJ databases">
        <title>Survival trade-offs in plant roots during colonization by closely related pathogenic and mutualistic fungi.</title>
        <authorList>
            <person name="Hacquard S."/>
            <person name="Kracher B."/>
            <person name="Hiruma K."/>
            <person name="Weinman A."/>
            <person name="Muench P."/>
            <person name="Garrido Oter R."/>
            <person name="Ver Loren van Themaat E."/>
            <person name="Dallerey J.-F."/>
            <person name="Damm U."/>
            <person name="Henrissat B."/>
            <person name="Lespinet O."/>
            <person name="Thon M."/>
            <person name="Kemen E."/>
            <person name="McHardy A.C."/>
            <person name="Schulze-Lefert P."/>
            <person name="O'Connell R.J."/>
        </authorList>
    </citation>
    <scope>NUCLEOTIDE SEQUENCE [LARGE SCALE GENOMIC DNA]</scope>
    <source>
        <strain evidence="1 2">MAFF 238704</strain>
    </source>
</reference>
<keyword evidence="2" id="KW-1185">Reference proteome</keyword>
<proteinExistence type="predicted"/>
<feature type="non-terminal residue" evidence="1">
    <location>
        <position position="1"/>
    </location>
</feature>
<sequence>LIRILAARLKASSWSTMPPRPGHGVNLVETFAAAGRGAVATGTLAGGTTSYWPSNYTHPNASEGHRPPRSLSFLLACIQHGDIVFAAAYLDVQRAQTCQAEPNDQPSLDRPGAAVCAGKLPDQHVI</sequence>
<organism evidence="1 2">
    <name type="scientific">Colletotrichum incanum</name>
    <name type="common">Soybean anthracnose fungus</name>
    <dbReference type="NCBI Taxonomy" id="1573173"/>
    <lineage>
        <taxon>Eukaryota</taxon>
        <taxon>Fungi</taxon>
        <taxon>Dikarya</taxon>
        <taxon>Ascomycota</taxon>
        <taxon>Pezizomycotina</taxon>
        <taxon>Sordariomycetes</taxon>
        <taxon>Hypocreomycetidae</taxon>
        <taxon>Glomerellales</taxon>
        <taxon>Glomerellaceae</taxon>
        <taxon>Colletotrichum</taxon>
        <taxon>Colletotrichum spaethianum species complex</taxon>
    </lineage>
</organism>
<dbReference type="AlphaFoldDB" id="A0A167API7"/>
<accession>A0A167API7</accession>
<evidence type="ECO:0000313" key="2">
    <source>
        <dbReference type="Proteomes" id="UP000076584"/>
    </source>
</evidence>
<protein>
    <submittedName>
        <fullName evidence="1">Uncharacterized protein</fullName>
    </submittedName>
</protein>
<evidence type="ECO:0000313" key="1">
    <source>
        <dbReference type="EMBL" id="KZL80379.1"/>
    </source>
</evidence>
<gene>
    <name evidence="1" type="ORF">CI238_08973</name>
</gene>
<name>A0A167API7_COLIC</name>